<organism evidence="1 2">
    <name type="scientific">Dorea longicatena</name>
    <dbReference type="NCBI Taxonomy" id="88431"/>
    <lineage>
        <taxon>Bacteria</taxon>
        <taxon>Bacillati</taxon>
        <taxon>Bacillota</taxon>
        <taxon>Clostridia</taxon>
        <taxon>Lachnospirales</taxon>
        <taxon>Lachnospiraceae</taxon>
        <taxon>Dorea</taxon>
    </lineage>
</organism>
<proteinExistence type="predicted"/>
<dbReference type="AlphaFoldDB" id="A0A414RYZ6"/>
<protein>
    <submittedName>
        <fullName evidence="1">Uncharacterized protein</fullName>
    </submittedName>
</protein>
<gene>
    <name evidence="1" type="ORF">DW641_13940</name>
</gene>
<evidence type="ECO:0000313" key="1">
    <source>
        <dbReference type="EMBL" id="RHG04403.1"/>
    </source>
</evidence>
<comment type="caution">
    <text evidence="1">The sequence shown here is derived from an EMBL/GenBank/DDBJ whole genome shotgun (WGS) entry which is preliminary data.</text>
</comment>
<dbReference type="EMBL" id="QRHW01000033">
    <property type="protein sequence ID" value="RHG04403.1"/>
    <property type="molecule type" value="Genomic_DNA"/>
</dbReference>
<dbReference type="Proteomes" id="UP000284112">
    <property type="component" value="Unassembled WGS sequence"/>
</dbReference>
<name>A0A414RYZ6_9FIRM</name>
<reference evidence="1 2" key="1">
    <citation type="submission" date="2018-08" db="EMBL/GenBank/DDBJ databases">
        <title>A genome reference for cultivated species of the human gut microbiota.</title>
        <authorList>
            <person name="Zou Y."/>
            <person name="Xue W."/>
            <person name="Luo G."/>
        </authorList>
    </citation>
    <scope>NUCLEOTIDE SEQUENCE [LARGE SCALE GENOMIC DNA]</scope>
    <source>
        <strain evidence="1 2">AM23-13</strain>
    </source>
</reference>
<sequence>MLNCIIRSFKEVHKNRIIVLKITESLKRNKALSEENLTTPFEYARKHAGNNPDRSAFITFRGQKSVCYYARKNTVNIHCMK</sequence>
<evidence type="ECO:0000313" key="2">
    <source>
        <dbReference type="Proteomes" id="UP000284112"/>
    </source>
</evidence>
<accession>A0A414RYZ6</accession>